<comment type="caution">
    <text evidence="2">The sequence shown here is derived from an EMBL/GenBank/DDBJ whole genome shotgun (WGS) entry which is preliminary data.</text>
</comment>
<dbReference type="Proteomes" id="UP000322080">
    <property type="component" value="Unassembled WGS sequence"/>
</dbReference>
<dbReference type="InterPro" id="IPR002539">
    <property type="entry name" value="MaoC-like_dom"/>
</dbReference>
<evidence type="ECO:0000313" key="2">
    <source>
        <dbReference type="EMBL" id="TYB82613.1"/>
    </source>
</evidence>
<evidence type="ECO:0000313" key="3">
    <source>
        <dbReference type="Proteomes" id="UP000322080"/>
    </source>
</evidence>
<keyword evidence="3" id="KW-1185">Reference proteome</keyword>
<feature type="domain" description="MaoC-like" evidence="1">
    <location>
        <begin position="22"/>
        <end position="110"/>
    </location>
</feature>
<name>A0A5D0RMC9_9RHOB</name>
<dbReference type="SUPFAM" id="SSF54637">
    <property type="entry name" value="Thioesterase/thiol ester dehydrase-isomerase"/>
    <property type="match status" value="1"/>
</dbReference>
<protein>
    <recommendedName>
        <fullName evidence="1">MaoC-like domain-containing protein</fullName>
    </recommendedName>
</protein>
<gene>
    <name evidence="2" type="ORF">FVF75_06265</name>
</gene>
<evidence type="ECO:0000259" key="1">
    <source>
        <dbReference type="Pfam" id="PF01575"/>
    </source>
</evidence>
<accession>A0A5D0RMC9</accession>
<sequence length="172" mass="18954">MGQTMKNLSADQISVGDRLPVLTVPVTPTTIVMGASASRDYQPQHHDHEWCIRVGLPGIVMNTPNQAGWMSRYITDWAGPMARLGRMKFRMRSSICPGDVLEISGEVKRITTDSAGCSWVDVNVEAKAGDRLATATMVTVALPSEQGGENPWNRKADRWLLAELEPFDEART</sequence>
<dbReference type="Gene3D" id="3.10.129.10">
    <property type="entry name" value="Hotdog Thioesterase"/>
    <property type="match status" value="1"/>
</dbReference>
<dbReference type="AlphaFoldDB" id="A0A5D0RMC9"/>
<reference evidence="2 3" key="1">
    <citation type="submission" date="2019-08" db="EMBL/GenBank/DDBJ databases">
        <title>Identification of a novel species of the genus Boseongicola.</title>
        <authorList>
            <person name="Zhang X.-Q."/>
        </authorList>
    </citation>
    <scope>NUCLEOTIDE SEQUENCE [LARGE SCALE GENOMIC DNA]</scope>
    <source>
        <strain evidence="2 3">HY14</strain>
    </source>
</reference>
<dbReference type="Pfam" id="PF01575">
    <property type="entry name" value="MaoC_dehydratas"/>
    <property type="match status" value="1"/>
</dbReference>
<dbReference type="InterPro" id="IPR029069">
    <property type="entry name" value="HotDog_dom_sf"/>
</dbReference>
<organism evidence="2 3">
    <name type="scientific">Maritimibacter fusiformis</name>
    <dbReference type="NCBI Taxonomy" id="2603819"/>
    <lineage>
        <taxon>Bacteria</taxon>
        <taxon>Pseudomonadati</taxon>
        <taxon>Pseudomonadota</taxon>
        <taxon>Alphaproteobacteria</taxon>
        <taxon>Rhodobacterales</taxon>
        <taxon>Roseobacteraceae</taxon>
        <taxon>Maritimibacter</taxon>
    </lineage>
</organism>
<dbReference type="EMBL" id="VSIY01000004">
    <property type="protein sequence ID" value="TYB82613.1"/>
    <property type="molecule type" value="Genomic_DNA"/>
</dbReference>
<proteinExistence type="predicted"/>